<reference evidence="1" key="2">
    <citation type="submission" date="2025-09" db="UniProtKB">
        <authorList>
            <consortium name="Ensembl"/>
        </authorList>
    </citation>
    <scope>IDENTIFICATION</scope>
</reference>
<dbReference type="GeneTree" id="ENSGT00940000153064"/>
<dbReference type="SUPFAM" id="SSF56672">
    <property type="entry name" value="DNA/RNA polymerases"/>
    <property type="match status" value="1"/>
</dbReference>
<evidence type="ECO:0000313" key="2">
    <source>
        <dbReference type="Proteomes" id="UP000694540"/>
    </source>
</evidence>
<dbReference type="PANTHER" id="PTHR19446">
    <property type="entry name" value="REVERSE TRANSCRIPTASES"/>
    <property type="match status" value="1"/>
</dbReference>
<dbReference type="AlphaFoldDB" id="A0A8C3W3X1"/>
<sequence length="129" mass="15026">MENLEEMDKFLEKYNLPRLNRDEIENMNRPITSSEIETVIKKLPTNKSPGPDGFTGEFYQTFREELTPILLKLFQKIAEEGTLPNSFYEATFTLVPKPDKDTTKKENYRPISLMNIDAKILNKILANRI</sequence>
<protein>
    <recommendedName>
        <fullName evidence="3">Reverse transcriptase</fullName>
    </recommendedName>
</protein>
<name>A0A8C3W3X1_9CETA</name>
<dbReference type="Ensembl" id="ENSCWAT00000011494.1">
    <property type="protein sequence ID" value="ENSCWAP00000010566.1"/>
    <property type="gene ID" value="ENSCWAG00000008253.1"/>
</dbReference>
<organism evidence="1 2">
    <name type="scientific">Catagonus wagneri</name>
    <name type="common">Chacoan peccary</name>
    <dbReference type="NCBI Taxonomy" id="51154"/>
    <lineage>
        <taxon>Eukaryota</taxon>
        <taxon>Metazoa</taxon>
        <taxon>Chordata</taxon>
        <taxon>Craniata</taxon>
        <taxon>Vertebrata</taxon>
        <taxon>Euteleostomi</taxon>
        <taxon>Mammalia</taxon>
        <taxon>Eutheria</taxon>
        <taxon>Laurasiatheria</taxon>
        <taxon>Artiodactyla</taxon>
        <taxon>Suina</taxon>
        <taxon>Tayassuidae</taxon>
        <taxon>Catagonus</taxon>
    </lineage>
</organism>
<reference evidence="1" key="1">
    <citation type="submission" date="2025-08" db="UniProtKB">
        <authorList>
            <consortium name="Ensembl"/>
        </authorList>
    </citation>
    <scope>IDENTIFICATION</scope>
</reference>
<proteinExistence type="predicted"/>
<dbReference type="Proteomes" id="UP000694540">
    <property type="component" value="Unplaced"/>
</dbReference>
<evidence type="ECO:0008006" key="3">
    <source>
        <dbReference type="Google" id="ProtNLM"/>
    </source>
</evidence>
<accession>A0A8C3W3X1</accession>
<keyword evidence="2" id="KW-1185">Reference proteome</keyword>
<evidence type="ECO:0000313" key="1">
    <source>
        <dbReference type="Ensembl" id="ENSCWAP00000010566.1"/>
    </source>
</evidence>
<dbReference type="InterPro" id="IPR043502">
    <property type="entry name" value="DNA/RNA_pol_sf"/>
</dbReference>